<protein>
    <submittedName>
        <fullName evidence="2">Unnamed protein product</fullName>
    </submittedName>
</protein>
<dbReference type="AlphaFoldDB" id="A0A9W6YEK2"/>
<reference evidence="2" key="1">
    <citation type="submission" date="2023-04" db="EMBL/GenBank/DDBJ databases">
        <title>Phytophthora fragariaefolia NBRC 109709.</title>
        <authorList>
            <person name="Ichikawa N."/>
            <person name="Sato H."/>
            <person name="Tonouchi N."/>
        </authorList>
    </citation>
    <scope>NUCLEOTIDE SEQUENCE</scope>
    <source>
        <strain evidence="2">NBRC 109709</strain>
    </source>
</reference>
<keyword evidence="1" id="KW-1133">Transmembrane helix</keyword>
<name>A0A9W6YEK2_9STRA</name>
<dbReference type="OrthoDB" id="160399at2759"/>
<organism evidence="2 3">
    <name type="scientific">Phytophthora fragariaefolia</name>
    <dbReference type="NCBI Taxonomy" id="1490495"/>
    <lineage>
        <taxon>Eukaryota</taxon>
        <taxon>Sar</taxon>
        <taxon>Stramenopiles</taxon>
        <taxon>Oomycota</taxon>
        <taxon>Peronosporomycetes</taxon>
        <taxon>Peronosporales</taxon>
        <taxon>Peronosporaceae</taxon>
        <taxon>Phytophthora</taxon>
    </lineage>
</organism>
<feature type="transmembrane region" description="Helical" evidence="1">
    <location>
        <begin position="56"/>
        <end position="75"/>
    </location>
</feature>
<dbReference type="EMBL" id="BSXT01005479">
    <property type="protein sequence ID" value="GMF60548.1"/>
    <property type="molecule type" value="Genomic_DNA"/>
</dbReference>
<dbReference type="Proteomes" id="UP001165121">
    <property type="component" value="Unassembled WGS sequence"/>
</dbReference>
<comment type="caution">
    <text evidence="2">The sequence shown here is derived from an EMBL/GenBank/DDBJ whole genome shotgun (WGS) entry which is preliminary data.</text>
</comment>
<feature type="transmembrane region" description="Helical" evidence="1">
    <location>
        <begin position="866"/>
        <end position="888"/>
    </location>
</feature>
<evidence type="ECO:0000313" key="3">
    <source>
        <dbReference type="Proteomes" id="UP001165121"/>
    </source>
</evidence>
<keyword evidence="3" id="KW-1185">Reference proteome</keyword>
<keyword evidence="1" id="KW-0812">Transmembrane</keyword>
<keyword evidence="1" id="KW-0472">Membrane</keyword>
<sequence length="892" mass="98119">MGSKVHPWISSVNIEGKSADYACLPSPSAPPIRSELPKSTRDSCGRTHLVYNYPRLSFVVLFVLCTYVGGTYISTKITAWTLGTMGVHLELANAREVYVTTGRKLSAMTECVNQSSLQYLAGAKLQFEADTKRVQRVIDSNDEVLSVKRNGTMTCSTAFMRTLKTELKSTASDHVNSSLSCFSETFYDNVPDTRTLSTSRALILSVRALLTTQVLTAANDSLSKQQTQFETQLLEMWNSVDSVKTSIDKTVNATNTMAFEQLNSLAPIFSDNDGDGHAKQSASRIGRLSKVVSSGLSDPLTSTSTTSLETIRKAGRTLHEGLALLSGLHDGFTDVMKTIDDTWELLEKQLNTTIQQVAQLQKELAYAAESTAQQINRTNSAIMASLQQAQHEIAASFNILHEHWQDGVKKLVAQGLTPWHRLGSQLVSELTANQRQNVRPESSIQRKYVLPDRSTNSSLEKERARLANASIREGTKTSRSSSMLADTDNEFDIDAAVLRASLIDIGVFVTQVIFYVDVGRLALLVADLAVGLITESYSDMPLLDIRGITTVDTIGSVCEVFLCNHSLSAVCYAAVTNAPEILRVVVRFVLLLFVASIVTTGLFMWKQDHIEHCGNVATPLNGSQTVIQSISRAFFENNGNISSSVVDPLDEIERYTIIINDSVRNDYTELQLDSTAAWMNQSAVLEDFGNCEVTTSMLVRMLQDCTEHSSDAMDLAVDSSLASLCLTNELKSTSGIVNPSSTAKRLSENAPFLAPSTAFDLCFPEEDMLRMSREETVGSLQHTLACATEKAVYLSVASWWILIVIFIANRFAVRMIIKAAGVYWWRFLSANRLQFVGFCREGGDIVASNQLPMAIQQHLRKAKWQIIGRFIGIGLALVCVIIVIAIIFQGML</sequence>
<proteinExistence type="predicted"/>
<feature type="transmembrane region" description="Helical" evidence="1">
    <location>
        <begin position="791"/>
        <end position="808"/>
    </location>
</feature>
<accession>A0A9W6YEK2</accession>
<evidence type="ECO:0000256" key="1">
    <source>
        <dbReference type="SAM" id="Phobius"/>
    </source>
</evidence>
<gene>
    <name evidence="2" type="ORF">Pfra01_002625100</name>
</gene>
<evidence type="ECO:0000313" key="2">
    <source>
        <dbReference type="EMBL" id="GMF60548.1"/>
    </source>
</evidence>